<evidence type="ECO:0000256" key="4">
    <source>
        <dbReference type="ARBA" id="ARBA00022816"/>
    </source>
</evidence>
<keyword evidence="7 9" id="KW-0906">Nuclear pore complex</keyword>
<evidence type="ECO:0000256" key="8">
    <source>
        <dbReference type="ARBA" id="ARBA00023242"/>
    </source>
</evidence>
<dbReference type="GO" id="GO:0031080">
    <property type="term" value="C:nuclear pore outer ring"/>
    <property type="evidence" value="ECO:0007669"/>
    <property type="project" value="TreeGrafter"/>
</dbReference>
<dbReference type="PANTHER" id="PTHR13373:SF21">
    <property type="entry name" value="NUCLEAR PORE COMPLEX PROTEIN NUP85"/>
    <property type="match status" value="1"/>
</dbReference>
<keyword evidence="6 9" id="KW-0811">Translocation</keyword>
<dbReference type="GO" id="GO:0017056">
    <property type="term" value="F:structural constituent of nuclear pore"/>
    <property type="evidence" value="ECO:0007669"/>
    <property type="project" value="TreeGrafter"/>
</dbReference>
<evidence type="ECO:0000256" key="3">
    <source>
        <dbReference type="ARBA" id="ARBA00022448"/>
    </source>
</evidence>
<evidence type="ECO:0000313" key="11">
    <source>
        <dbReference type="WBParaSite" id="Gr19_v10_g400.t1"/>
    </source>
</evidence>
<dbReference type="AlphaFoldDB" id="A0A914HU42"/>
<keyword evidence="9" id="KW-0472">Membrane</keyword>
<dbReference type="Proteomes" id="UP000887572">
    <property type="component" value="Unplaced"/>
</dbReference>
<comment type="subunit">
    <text evidence="9">Component of the nuclear pore complex (NPC).</text>
</comment>
<dbReference type="GO" id="GO:0045893">
    <property type="term" value="P:positive regulation of DNA-templated transcription"/>
    <property type="evidence" value="ECO:0007669"/>
    <property type="project" value="TreeGrafter"/>
</dbReference>
<dbReference type="InterPro" id="IPR011502">
    <property type="entry name" value="Nucleoporin_Nup85"/>
</dbReference>
<sequence>MFFRYEPWDKSSSSTAINLMERISLLTTNDGSVATAVGSSASAVQCHPVQRCLLYDFHSIFVKGRSIAQNIQGGTIRLEGATLLSKRYRAAIKRSIKLLEQNEYHPNQSVQSVQQLGEELCSFSLLWSLIEAVTFRPSHNLIVVDLLEWAYECFPSAQSLVPSAQHNRLGEPSFLGSIMEELMQQERPEDNESYWNAVLRQMLCADLSSVVTLLQFHSAFKNDAALSKMTKILQDVNISLFKRDRTSCEAFLAAQKRARDYWATHKHLFHSHDNLGVLCSLLIVLPAFTLFFYPSSTGEQMPKVIESFFNLVSVRRGKLSQLEQTILSIIELDLIKTLRLICTGGHSACWFATHLVDLLHFHDPNFLSPILTATLPIGGAQKFFDELSGESVDLDLRARLLVEYVQLLFQDDQLWEIASDYLVANGLGSAGLRILDQLVGQFNWRSNTSVAQRLLTICDRYELKMAREDILRSVVLMLCRQGEWSSALGWALQMGSNELTIHVSRRILEGAISSDRIGQMRIFEALDDKFLNCSELILLYKFYTFKRLLVEGELRQAVHILHELFIDNSSPMEFHAVLFEEMIRILCSFQQPLIGLDALNPDSENTIAPGLDRELVQEMFRALSMLHLQQQLLATKASGASNGDKSKGGRGKALFPPINAITPSIELNEKVANLMETLRPMLTQALANCFLD</sequence>
<evidence type="ECO:0000256" key="2">
    <source>
        <dbReference type="ARBA" id="ARBA00005573"/>
    </source>
</evidence>
<comment type="similarity">
    <text evidence="2 9">Belongs to the nucleoporin Nup85 family.</text>
</comment>
<evidence type="ECO:0000256" key="1">
    <source>
        <dbReference type="ARBA" id="ARBA00004567"/>
    </source>
</evidence>
<dbReference type="Pfam" id="PF07575">
    <property type="entry name" value="Nucleopor_Nup85"/>
    <property type="match status" value="1"/>
</dbReference>
<dbReference type="GO" id="GO:0031965">
    <property type="term" value="C:nuclear membrane"/>
    <property type="evidence" value="ECO:0007669"/>
    <property type="project" value="UniProtKB-UniRule"/>
</dbReference>
<dbReference type="PANTHER" id="PTHR13373">
    <property type="entry name" value="FROUNT PROTEIN-RELATED"/>
    <property type="match status" value="1"/>
</dbReference>
<evidence type="ECO:0000313" key="10">
    <source>
        <dbReference type="Proteomes" id="UP000887572"/>
    </source>
</evidence>
<protein>
    <recommendedName>
        <fullName evidence="9">Nuclear pore complex protein Nup85</fullName>
    </recommendedName>
</protein>
<keyword evidence="3 9" id="KW-0813">Transport</keyword>
<accession>A0A914HU42</accession>
<evidence type="ECO:0000256" key="7">
    <source>
        <dbReference type="ARBA" id="ARBA00023132"/>
    </source>
</evidence>
<evidence type="ECO:0000256" key="5">
    <source>
        <dbReference type="ARBA" id="ARBA00022927"/>
    </source>
</evidence>
<dbReference type="GO" id="GO:0006406">
    <property type="term" value="P:mRNA export from nucleus"/>
    <property type="evidence" value="ECO:0007669"/>
    <property type="project" value="TreeGrafter"/>
</dbReference>
<comment type="function">
    <text evidence="9">Functions as a component of the nuclear pore complex (NPC).</text>
</comment>
<evidence type="ECO:0000256" key="9">
    <source>
        <dbReference type="RuleBase" id="RU365073"/>
    </source>
</evidence>
<dbReference type="GO" id="GO:0006606">
    <property type="term" value="P:protein import into nucleus"/>
    <property type="evidence" value="ECO:0007669"/>
    <property type="project" value="TreeGrafter"/>
</dbReference>
<comment type="subcellular location">
    <subcellularLocation>
        <location evidence="1 9">Nucleus</location>
        <location evidence="1 9">Nuclear pore complex</location>
    </subcellularLocation>
</comment>
<keyword evidence="5 9" id="KW-0653">Protein transport</keyword>
<dbReference type="WBParaSite" id="Gr19_v10_g400.t1">
    <property type="protein sequence ID" value="Gr19_v10_g400.t1"/>
    <property type="gene ID" value="Gr19_v10_g400"/>
</dbReference>
<keyword evidence="4 9" id="KW-0509">mRNA transport</keyword>
<reference evidence="11" key="1">
    <citation type="submission" date="2022-11" db="UniProtKB">
        <authorList>
            <consortium name="WormBaseParasite"/>
        </authorList>
    </citation>
    <scope>IDENTIFICATION</scope>
</reference>
<keyword evidence="10" id="KW-1185">Reference proteome</keyword>
<proteinExistence type="inferred from homology"/>
<name>A0A914HU42_GLORO</name>
<keyword evidence="8 9" id="KW-0539">Nucleus</keyword>
<organism evidence="10 11">
    <name type="scientific">Globodera rostochiensis</name>
    <name type="common">Golden nematode worm</name>
    <name type="synonym">Heterodera rostochiensis</name>
    <dbReference type="NCBI Taxonomy" id="31243"/>
    <lineage>
        <taxon>Eukaryota</taxon>
        <taxon>Metazoa</taxon>
        <taxon>Ecdysozoa</taxon>
        <taxon>Nematoda</taxon>
        <taxon>Chromadorea</taxon>
        <taxon>Rhabditida</taxon>
        <taxon>Tylenchina</taxon>
        <taxon>Tylenchomorpha</taxon>
        <taxon>Tylenchoidea</taxon>
        <taxon>Heteroderidae</taxon>
        <taxon>Heteroderinae</taxon>
        <taxon>Globodera</taxon>
    </lineage>
</organism>
<evidence type="ECO:0000256" key="6">
    <source>
        <dbReference type="ARBA" id="ARBA00023010"/>
    </source>
</evidence>